<dbReference type="InterPro" id="IPR000306">
    <property type="entry name" value="Znf_FYVE"/>
</dbReference>
<dbReference type="PANTHER" id="PTHR12673">
    <property type="entry name" value="FACIOGENITAL DYSPLASIA PROTEIN"/>
    <property type="match status" value="1"/>
</dbReference>
<dbReference type="GO" id="GO:0005856">
    <property type="term" value="C:cytoskeleton"/>
    <property type="evidence" value="ECO:0007669"/>
    <property type="project" value="UniProtKB-SubCell"/>
</dbReference>
<keyword evidence="3" id="KW-0344">Guanine-nucleotide releasing factor</keyword>
<dbReference type="SUPFAM" id="SSF48065">
    <property type="entry name" value="DBL homology domain (DH-domain)"/>
    <property type="match status" value="1"/>
</dbReference>
<dbReference type="SUPFAM" id="SSF57903">
    <property type="entry name" value="FYVE/PHD zinc finger"/>
    <property type="match status" value="1"/>
</dbReference>
<feature type="compositionally biased region" description="Gly residues" evidence="9">
    <location>
        <begin position="486"/>
        <end position="496"/>
    </location>
</feature>
<protein>
    <submittedName>
        <fullName evidence="12">Uncharacterized protein</fullName>
    </submittedName>
</protein>
<dbReference type="InterPro" id="IPR051092">
    <property type="entry name" value="FYVE_RhoGEF_PH"/>
</dbReference>
<evidence type="ECO:0000256" key="1">
    <source>
        <dbReference type="ARBA" id="ARBA00004245"/>
    </source>
</evidence>
<dbReference type="SMART" id="SM00064">
    <property type="entry name" value="FYVE"/>
    <property type="match status" value="1"/>
</dbReference>
<accession>A0A5M3MK03</accession>
<dbReference type="Pfam" id="PF00621">
    <property type="entry name" value="RhoGEF"/>
    <property type="match status" value="1"/>
</dbReference>
<feature type="region of interest" description="Disordered" evidence="9">
    <location>
        <begin position="461"/>
        <end position="498"/>
    </location>
</feature>
<evidence type="ECO:0000256" key="3">
    <source>
        <dbReference type="ARBA" id="ARBA00022658"/>
    </source>
</evidence>
<feature type="compositionally biased region" description="Polar residues" evidence="9">
    <location>
        <begin position="59"/>
        <end position="86"/>
    </location>
</feature>
<dbReference type="Pfam" id="PF01363">
    <property type="entry name" value="FYVE"/>
    <property type="match status" value="1"/>
</dbReference>
<comment type="subcellular location">
    <subcellularLocation>
        <location evidence="1">Cytoplasm</location>
        <location evidence="1">Cytoskeleton</location>
    </subcellularLocation>
</comment>
<dbReference type="SMART" id="SM00325">
    <property type="entry name" value="RhoGEF"/>
    <property type="match status" value="1"/>
</dbReference>
<feature type="compositionally biased region" description="Acidic residues" evidence="9">
    <location>
        <begin position="970"/>
        <end position="983"/>
    </location>
</feature>
<feature type="region of interest" description="Disordered" evidence="9">
    <location>
        <begin position="1061"/>
        <end position="1084"/>
    </location>
</feature>
<evidence type="ECO:0000256" key="2">
    <source>
        <dbReference type="ARBA" id="ARBA00022490"/>
    </source>
</evidence>
<dbReference type="GeneID" id="19202039"/>
<keyword evidence="6" id="KW-0862">Zinc</keyword>
<organism evidence="12 13">
    <name type="scientific">Coniophora puteana (strain RWD-64-598)</name>
    <name type="common">Brown rot fungus</name>
    <dbReference type="NCBI Taxonomy" id="741705"/>
    <lineage>
        <taxon>Eukaryota</taxon>
        <taxon>Fungi</taxon>
        <taxon>Dikarya</taxon>
        <taxon>Basidiomycota</taxon>
        <taxon>Agaricomycotina</taxon>
        <taxon>Agaricomycetes</taxon>
        <taxon>Agaricomycetidae</taxon>
        <taxon>Boletales</taxon>
        <taxon>Coniophorineae</taxon>
        <taxon>Coniophoraceae</taxon>
        <taxon>Coniophora</taxon>
    </lineage>
</organism>
<dbReference type="PANTHER" id="PTHR12673:SF270">
    <property type="entry name" value="FYVE-TYPE DOMAIN-CONTAINING PROTEIN"/>
    <property type="match status" value="1"/>
</dbReference>
<feature type="region of interest" description="Disordered" evidence="9">
    <location>
        <begin position="525"/>
        <end position="603"/>
    </location>
</feature>
<keyword evidence="7" id="KW-0206">Cytoskeleton</keyword>
<dbReference type="Proteomes" id="UP000053558">
    <property type="component" value="Unassembled WGS sequence"/>
</dbReference>
<feature type="domain" description="FYVE-type" evidence="11">
    <location>
        <begin position="819"/>
        <end position="885"/>
    </location>
</feature>
<dbReference type="InterPro" id="IPR013083">
    <property type="entry name" value="Znf_RING/FYVE/PHD"/>
</dbReference>
<dbReference type="Gene3D" id="1.20.900.10">
    <property type="entry name" value="Dbl homology (DH) domain"/>
    <property type="match status" value="1"/>
</dbReference>
<proteinExistence type="predicted"/>
<feature type="compositionally biased region" description="Pro residues" evidence="9">
    <location>
        <begin position="703"/>
        <end position="712"/>
    </location>
</feature>
<feature type="region of interest" description="Disordered" evidence="9">
    <location>
        <begin position="695"/>
        <end position="731"/>
    </location>
</feature>
<evidence type="ECO:0000256" key="8">
    <source>
        <dbReference type="PROSITE-ProRule" id="PRU00091"/>
    </source>
</evidence>
<evidence type="ECO:0000259" key="10">
    <source>
        <dbReference type="PROSITE" id="PS50010"/>
    </source>
</evidence>
<evidence type="ECO:0000256" key="6">
    <source>
        <dbReference type="ARBA" id="ARBA00022833"/>
    </source>
</evidence>
<dbReference type="PROSITE" id="PS50178">
    <property type="entry name" value="ZF_FYVE"/>
    <property type="match status" value="1"/>
</dbReference>
<evidence type="ECO:0000313" key="12">
    <source>
        <dbReference type="EMBL" id="EIW78931.1"/>
    </source>
</evidence>
<dbReference type="InterPro" id="IPR000219">
    <property type="entry name" value="DH_dom"/>
</dbReference>
<dbReference type="InterPro" id="IPR011011">
    <property type="entry name" value="Znf_FYVE_PHD"/>
</dbReference>
<feature type="compositionally biased region" description="Low complexity" evidence="9">
    <location>
        <begin position="591"/>
        <end position="601"/>
    </location>
</feature>
<dbReference type="InterPro" id="IPR035899">
    <property type="entry name" value="DBL_dom_sf"/>
</dbReference>
<dbReference type="RefSeq" id="XP_007770681.1">
    <property type="nucleotide sequence ID" value="XM_007772491.1"/>
</dbReference>
<dbReference type="Gene3D" id="3.30.40.10">
    <property type="entry name" value="Zinc/RING finger domain, C3HC4 (zinc finger)"/>
    <property type="match status" value="1"/>
</dbReference>
<feature type="region of interest" description="Disordered" evidence="9">
    <location>
        <begin position="1231"/>
        <end position="1307"/>
    </location>
</feature>
<dbReference type="SMART" id="SM00233">
    <property type="entry name" value="PH"/>
    <property type="match status" value="1"/>
</dbReference>
<sequence length="1447" mass="153204">MAAPISFPSSGPDTSHLQPPVPRSAYLPFRRISLPSQPHPALQRQSVVSFASVDSFAEESTSPNTNAHGHTQNVNANPNTIPNQNGAATNTPAPSTLSPPPPGSPSAIGFPTAASRPKRRSLNQQPTHLRPARRARVVVNEGREAKRRKVITEFVDTEKSYVDGLDLIYSHFLTPIIASLDTPKPLLTRTELTAIFSNFIDIWNLHRSFYSALSAYLAAAPAAPNGTGRPPSFPPSAALGSLAWGSQTSLQTSGLASSSQTSLNQTLLAPPTIPLPPLSPLFRSHFPYLSLYTPFITSFPSSLSALTAHLSSSPQFAKFIRAQEAHPACGKLRLPDWLLTIVQRCPRYLLLLKDLIGCTDEADPERAALEDVRGLVEKITTSLNTSLHTHAQTLALLHLQRATAHLPRTLALVAPGRTLVKRGPLSVLVLPSGALRSHEFLLFNDCLVWLAREGCEEDMPLPPLGLSFEDDEEGDGDASVAFPGESGQGPGVGAGVGRARKISRPLMVRSRSKSEAELGELRVQLQQRQRGRLDSGAGAGAGREPTRGSPLNDSRALPANGQGSPSPPARSRERELPPVSAPAMPARRKQQQQQRKSASEQQGDERWVYRGHVALVDVEIVLDVCEERRIEVLSPSGSFAVYADSIQSSNDWTTALRSAKASLLASLNTKLPNSTLTSSASTNHVRRALRALPYDPALTSTSPSPPPPPPPGGGGDLRASASASPPPARERRLSFAPLLSRSTSALFGGTPFASSSTTNLALDAAPAEAFAASAIAEDDELDDAGTGARGEEGTGRGKGRGKGKRAPVDNFLPPVWIPDARTDACMRCARPFGWRYARRRHHCRLCGRCVCAGCSGKTFYIVDASDSSSPAKPARACNECYDTVFPVLGPAHAYYDPPRIAPPSRAQSNRNSRVDPVAEEEDTELDLANATIRPSRIGLGRLSSAPNVLLGSASTDSLHRARGAYAGEGADGEGDEDEDEELESPTLTRAPAWVSLPAARRETPEALGLMAMALPPSLSGSPGPSSRRNSYQPGAAGYAASGAAHGYAHYANGYTGAGVLSSSPARSSPLRNSPSQRANAALPPVPFNTVSVGTGRSPARSHVNVVLPRISSDDENSPYVDDGGVEGEDPLDLAGSLLATSTGDAEGIDDAVIGAPGSIRREGSAASGKSGTAMGPIRVRKGAKARPRSYVDILEDFHGRERSAASSFDGRAGVVPPMPDASERERVYGAIGLHRRPSTPASIAESDEEGEEDEGDGPHPVLVGPVDEDAVDMANELDPASFPELQPRRSTALARGDGAPGEREDEPTVRFRVSRVEDTARRAKRFSVPAIALQTTPVLARTVSPPSPPSPPLARELPRIPQSVSTQDLPLPNATTKSGKGIGGRRFSLVLGGAGARAAARKENLSASRRGHDGPDVGAGTTKEKERGVAATALYELLKGRRRKGEV</sequence>
<feature type="region of interest" description="Disordered" evidence="9">
    <location>
        <begin position="59"/>
        <end position="133"/>
    </location>
</feature>
<gene>
    <name evidence="12" type="ORF">CONPUDRAFT_145159</name>
</gene>
<feature type="compositionally biased region" description="Low complexity" evidence="9">
    <location>
        <begin position="1061"/>
        <end position="1075"/>
    </location>
</feature>
<dbReference type="GO" id="GO:0005085">
    <property type="term" value="F:guanyl-nucleotide exchange factor activity"/>
    <property type="evidence" value="ECO:0007669"/>
    <property type="project" value="UniProtKB-KW"/>
</dbReference>
<keyword evidence="2" id="KW-0963">Cytoplasm</keyword>
<dbReference type="OrthoDB" id="660555at2759"/>
<dbReference type="CDD" id="cd00160">
    <property type="entry name" value="RhoGEF"/>
    <property type="match status" value="1"/>
</dbReference>
<evidence type="ECO:0000256" key="4">
    <source>
        <dbReference type="ARBA" id="ARBA00022723"/>
    </source>
</evidence>
<feature type="domain" description="DH" evidence="10">
    <location>
        <begin position="146"/>
        <end position="386"/>
    </location>
</feature>
<feature type="compositionally biased region" description="Acidic residues" evidence="9">
    <location>
        <begin position="1245"/>
        <end position="1255"/>
    </location>
</feature>
<feature type="region of interest" description="Disordered" evidence="9">
    <location>
        <begin position="781"/>
        <end position="806"/>
    </location>
</feature>
<dbReference type="PROSITE" id="PS50010">
    <property type="entry name" value="DH_2"/>
    <property type="match status" value="1"/>
</dbReference>
<feature type="region of interest" description="Disordered" evidence="9">
    <location>
        <begin position="1201"/>
        <end position="1220"/>
    </location>
</feature>
<comment type="caution">
    <text evidence="12">The sequence shown here is derived from an EMBL/GenBank/DDBJ whole genome shotgun (WGS) entry which is preliminary data.</text>
</comment>
<feature type="region of interest" description="Disordered" evidence="9">
    <location>
        <begin position="965"/>
        <end position="990"/>
    </location>
</feature>
<dbReference type="InterPro" id="IPR017455">
    <property type="entry name" value="Znf_FYVE-rel"/>
</dbReference>
<evidence type="ECO:0000256" key="9">
    <source>
        <dbReference type="SAM" id="MobiDB-lite"/>
    </source>
</evidence>
<evidence type="ECO:0000259" key="11">
    <source>
        <dbReference type="PROSITE" id="PS50178"/>
    </source>
</evidence>
<evidence type="ECO:0000256" key="7">
    <source>
        <dbReference type="ARBA" id="ARBA00023212"/>
    </source>
</evidence>
<dbReference type="GO" id="GO:0008270">
    <property type="term" value="F:zinc ion binding"/>
    <property type="evidence" value="ECO:0007669"/>
    <property type="project" value="UniProtKB-KW"/>
</dbReference>
<keyword evidence="5 8" id="KW-0863">Zinc-finger</keyword>
<reference evidence="13" key="1">
    <citation type="journal article" date="2012" name="Science">
        <title>The Paleozoic origin of enzymatic lignin decomposition reconstructed from 31 fungal genomes.</title>
        <authorList>
            <person name="Floudas D."/>
            <person name="Binder M."/>
            <person name="Riley R."/>
            <person name="Barry K."/>
            <person name="Blanchette R.A."/>
            <person name="Henrissat B."/>
            <person name="Martinez A.T."/>
            <person name="Otillar R."/>
            <person name="Spatafora J.W."/>
            <person name="Yadav J.S."/>
            <person name="Aerts A."/>
            <person name="Benoit I."/>
            <person name="Boyd A."/>
            <person name="Carlson A."/>
            <person name="Copeland A."/>
            <person name="Coutinho P.M."/>
            <person name="de Vries R.P."/>
            <person name="Ferreira P."/>
            <person name="Findley K."/>
            <person name="Foster B."/>
            <person name="Gaskell J."/>
            <person name="Glotzer D."/>
            <person name="Gorecki P."/>
            <person name="Heitman J."/>
            <person name="Hesse C."/>
            <person name="Hori C."/>
            <person name="Igarashi K."/>
            <person name="Jurgens J.A."/>
            <person name="Kallen N."/>
            <person name="Kersten P."/>
            <person name="Kohler A."/>
            <person name="Kuees U."/>
            <person name="Kumar T.K.A."/>
            <person name="Kuo A."/>
            <person name="LaButti K."/>
            <person name="Larrondo L.F."/>
            <person name="Lindquist E."/>
            <person name="Ling A."/>
            <person name="Lombard V."/>
            <person name="Lucas S."/>
            <person name="Lundell T."/>
            <person name="Martin R."/>
            <person name="McLaughlin D.J."/>
            <person name="Morgenstern I."/>
            <person name="Morin E."/>
            <person name="Murat C."/>
            <person name="Nagy L.G."/>
            <person name="Nolan M."/>
            <person name="Ohm R.A."/>
            <person name="Patyshakuliyeva A."/>
            <person name="Rokas A."/>
            <person name="Ruiz-Duenas F.J."/>
            <person name="Sabat G."/>
            <person name="Salamov A."/>
            <person name="Samejima M."/>
            <person name="Schmutz J."/>
            <person name="Slot J.C."/>
            <person name="St John F."/>
            <person name="Stenlid J."/>
            <person name="Sun H."/>
            <person name="Sun S."/>
            <person name="Syed K."/>
            <person name="Tsang A."/>
            <person name="Wiebenga A."/>
            <person name="Young D."/>
            <person name="Pisabarro A."/>
            <person name="Eastwood D.C."/>
            <person name="Martin F."/>
            <person name="Cullen D."/>
            <person name="Grigoriev I.V."/>
            <person name="Hibbett D.S."/>
        </authorList>
    </citation>
    <scope>NUCLEOTIDE SEQUENCE [LARGE SCALE GENOMIC DNA]</scope>
    <source>
        <strain evidence="13">RWD-64-598 SS2</strain>
    </source>
</reference>
<feature type="region of interest" description="Disordered" evidence="9">
    <location>
        <begin position="1398"/>
        <end position="1425"/>
    </location>
</feature>
<feature type="region of interest" description="Disordered" evidence="9">
    <location>
        <begin position="896"/>
        <end position="923"/>
    </location>
</feature>
<keyword evidence="13" id="KW-1185">Reference proteome</keyword>
<dbReference type="InterPro" id="IPR001849">
    <property type="entry name" value="PH_domain"/>
</dbReference>
<dbReference type="EMBL" id="JH711581">
    <property type="protein sequence ID" value="EIW78931.1"/>
    <property type="molecule type" value="Genomic_DNA"/>
</dbReference>
<evidence type="ECO:0000256" key="5">
    <source>
        <dbReference type="ARBA" id="ARBA00022771"/>
    </source>
</evidence>
<feature type="region of interest" description="Disordered" evidence="9">
    <location>
        <begin position="1"/>
        <end position="23"/>
    </location>
</feature>
<dbReference type="GO" id="GO:0005737">
    <property type="term" value="C:cytoplasm"/>
    <property type="evidence" value="ECO:0007669"/>
    <property type="project" value="TreeGrafter"/>
</dbReference>
<dbReference type="KEGG" id="cput:CONPUDRAFT_145159"/>
<keyword evidence="4" id="KW-0479">Metal-binding</keyword>
<evidence type="ECO:0000313" key="13">
    <source>
        <dbReference type="Proteomes" id="UP000053558"/>
    </source>
</evidence>
<feature type="compositionally biased region" description="Polar residues" evidence="9">
    <location>
        <begin position="7"/>
        <end position="17"/>
    </location>
</feature>
<feature type="compositionally biased region" description="Basic and acidic residues" evidence="9">
    <location>
        <begin position="1400"/>
        <end position="1415"/>
    </location>
</feature>
<name>A0A5M3MK03_CONPW</name>
<feature type="compositionally biased region" description="Low complexity" evidence="9">
    <location>
        <begin position="87"/>
        <end position="96"/>
    </location>
</feature>